<reference evidence="2 3" key="1">
    <citation type="submission" date="2018-10" db="EMBL/GenBank/DDBJ databases">
        <title>Fifty Aureobasidium pullulans genomes reveal a recombining polyextremotolerant generalist.</title>
        <authorList>
            <person name="Gostincar C."/>
            <person name="Turk M."/>
            <person name="Zajc J."/>
            <person name="Gunde-Cimerman N."/>
        </authorList>
    </citation>
    <scope>NUCLEOTIDE SEQUENCE [LARGE SCALE GENOMIC DNA]</scope>
    <source>
        <strain evidence="2 3">EXF-4256</strain>
    </source>
</reference>
<dbReference type="EMBL" id="QZBJ01000061">
    <property type="protein sequence ID" value="THY71248.1"/>
    <property type="molecule type" value="Genomic_DNA"/>
</dbReference>
<protein>
    <recommendedName>
        <fullName evidence="4">Something about silencing protein 4 domain-containing protein</fullName>
    </recommendedName>
</protein>
<feature type="compositionally biased region" description="Polar residues" evidence="1">
    <location>
        <begin position="43"/>
        <end position="62"/>
    </location>
</feature>
<dbReference type="Pfam" id="PF11709">
    <property type="entry name" value="Mit_ribos_Mrp51"/>
    <property type="match status" value="1"/>
</dbReference>
<dbReference type="PANTHER" id="PTHR28058">
    <property type="entry name" value="37S RIBOSOMAL PROTEIN MRP51, MITOCHONDRIAL"/>
    <property type="match status" value="1"/>
</dbReference>
<dbReference type="GO" id="GO:0005763">
    <property type="term" value="C:mitochondrial small ribosomal subunit"/>
    <property type="evidence" value="ECO:0007669"/>
    <property type="project" value="TreeGrafter"/>
</dbReference>
<feature type="region of interest" description="Disordered" evidence="1">
    <location>
        <begin position="363"/>
        <end position="410"/>
    </location>
</feature>
<dbReference type="AlphaFoldDB" id="A0AB38LQ12"/>
<feature type="region of interest" description="Disordered" evidence="1">
    <location>
        <begin position="43"/>
        <end position="81"/>
    </location>
</feature>
<organism evidence="2 3">
    <name type="scientific">Aureobasidium pullulans</name>
    <name type="common">Black yeast</name>
    <name type="synonym">Pullularia pullulans</name>
    <dbReference type="NCBI Taxonomy" id="5580"/>
    <lineage>
        <taxon>Eukaryota</taxon>
        <taxon>Fungi</taxon>
        <taxon>Dikarya</taxon>
        <taxon>Ascomycota</taxon>
        <taxon>Pezizomycotina</taxon>
        <taxon>Dothideomycetes</taxon>
        <taxon>Dothideomycetidae</taxon>
        <taxon>Dothideales</taxon>
        <taxon>Saccotheciaceae</taxon>
        <taxon>Aureobasidium</taxon>
    </lineage>
</organism>
<evidence type="ECO:0000256" key="1">
    <source>
        <dbReference type="SAM" id="MobiDB-lite"/>
    </source>
</evidence>
<evidence type="ECO:0008006" key="4">
    <source>
        <dbReference type="Google" id="ProtNLM"/>
    </source>
</evidence>
<evidence type="ECO:0000313" key="3">
    <source>
        <dbReference type="Proteomes" id="UP000305064"/>
    </source>
</evidence>
<dbReference type="PANTHER" id="PTHR28058:SF1">
    <property type="entry name" value="SMALL RIBOSOMAL SUBUNIT PROTEIN BS1M"/>
    <property type="match status" value="1"/>
</dbReference>
<proteinExistence type="predicted"/>
<comment type="caution">
    <text evidence="2">The sequence shown here is derived from an EMBL/GenBank/DDBJ whole genome shotgun (WGS) entry which is preliminary data.</text>
</comment>
<dbReference type="GO" id="GO:0003735">
    <property type="term" value="F:structural constituent of ribosome"/>
    <property type="evidence" value="ECO:0007669"/>
    <property type="project" value="TreeGrafter"/>
</dbReference>
<dbReference type="InterPro" id="IPR016712">
    <property type="entry name" value="Rbsml_bS1m-like"/>
</dbReference>
<gene>
    <name evidence="2" type="ORF">D6C94_07805</name>
</gene>
<dbReference type="Proteomes" id="UP000305064">
    <property type="component" value="Unassembled WGS sequence"/>
</dbReference>
<name>A0AB38LQ12_AURPU</name>
<dbReference type="GO" id="GO:0070124">
    <property type="term" value="P:mitochondrial translational initiation"/>
    <property type="evidence" value="ECO:0007669"/>
    <property type="project" value="TreeGrafter"/>
</dbReference>
<sequence>MSKAINSPTGRLLRNSRLFSLPPPLPAAPIASSTAGQILRTSDTATQPYPTHQAISSPASSRSRGDWGLKRPLPGRAIPKNTPHLRIKAIDTLEHITDFESAADHTQSLAKWQEMDIAITLPPNARSGIANNSHKLRPSAFNANYDNTTLRPHGFEQTRLTAQRALEERERLSADPNVDQSTLLTRWKTQGPHLTTMTEEEFERYLLNRVRENKVEFRNFLEKVKIEKKRQREQTLMRDHSDPATFEIELQYRSRLDKYELDDWIKELRDNHDSLNSELAHLVRDFFDLPAFPMPKQAGQQSTSNLANELTRAKNDAGPPSTHPSAGLYYSMTTASINNHPIYGPQADREPVQARVLRTKAGNRGRDQKADVGMGGFVSSITPGNVPSARTAFKDTRPRNGPKNPLADLDLSLSGGNKVWLQPRSAYVDEAGRIRLDVAEASPQSVDIKLGNPVKEEQESFPVMSGRQNQRLDSGFVNARYGTALPDERLRQPRAAPFESEGVDTKSGLEQIEALARDIEIVPFT</sequence>
<accession>A0AB38LQ12</accession>
<evidence type="ECO:0000313" key="2">
    <source>
        <dbReference type="EMBL" id="THY71248.1"/>
    </source>
</evidence>